<dbReference type="InterPro" id="IPR002893">
    <property type="entry name" value="Znf_MYND"/>
</dbReference>
<dbReference type="Pfam" id="PF01753">
    <property type="entry name" value="zf-MYND"/>
    <property type="match status" value="1"/>
</dbReference>
<organism evidence="7 8">
    <name type="scientific">Cryptococcus neoformans Tu259-1</name>
    <dbReference type="NCBI Taxonomy" id="1230072"/>
    <lineage>
        <taxon>Eukaryota</taxon>
        <taxon>Fungi</taxon>
        <taxon>Dikarya</taxon>
        <taxon>Basidiomycota</taxon>
        <taxon>Agaricomycotina</taxon>
        <taxon>Tremellomycetes</taxon>
        <taxon>Tremellales</taxon>
        <taxon>Cryptococcaceae</taxon>
        <taxon>Cryptococcus</taxon>
        <taxon>Cryptococcus neoformans species complex</taxon>
    </lineage>
</organism>
<dbReference type="Proteomes" id="UP000199727">
    <property type="component" value="Unassembled WGS sequence"/>
</dbReference>
<keyword evidence="3" id="KW-0862">Zinc</keyword>
<dbReference type="InterPro" id="IPR000182">
    <property type="entry name" value="GNAT_dom"/>
</dbReference>
<evidence type="ECO:0000256" key="3">
    <source>
        <dbReference type="ARBA" id="ARBA00022833"/>
    </source>
</evidence>
<feature type="domain" description="MYND-type" evidence="6">
    <location>
        <begin position="367"/>
        <end position="410"/>
    </location>
</feature>
<feature type="region of interest" description="Disordered" evidence="5">
    <location>
        <begin position="1"/>
        <end position="84"/>
    </location>
</feature>
<keyword evidence="1" id="KW-0479">Metal-binding</keyword>
<evidence type="ECO:0000256" key="5">
    <source>
        <dbReference type="SAM" id="MobiDB-lite"/>
    </source>
</evidence>
<feature type="compositionally biased region" description="Basic and acidic residues" evidence="5">
    <location>
        <begin position="1"/>
        <end position="22"/>
    </location>
</feature>
<dbReference type="Gene3D" id="3.40.630.30">
    <property type="match status" value="1"/>
</dbReference>
<dbReference type="GO" id="GO:0008270">
    <property type="term" value="F:zinc ion binding"/>
    <property type="evidence" value="ECO:0007669"/>
    <property type="project" value="UniProtKB-KW"/>
</dbReference>
<gene>
    <name evidence="7" type="ORF">C361_05433</name>
</gene>
<keyword evidence="2 4" id="KW-0863">Zinc-finger</keyword>
<dbReference type="EMBL" id="AMKT01000069">
    <property type="protein sequence ID" value="OXG15987.1"/>
    <property type="molecule type" value="Genomic_DNA"/>
</dbReference>
<comment type="caution">
    <text evidence="7">The sequence shown here is derived from an EMBL/GenBank/DDBJ whole genome shotgun (WGS) entry which is preliminary data.</text>
</comment>
<dbReference type="SUPFAM" id="SSF144232">
    <property type="entry name" value="HIT/MYND zinc finger-like"/>
    <property type="match status" value="1"/>
</dbReference>
<evidence type="ECO:0000256" key="2">
    <source>
        <dbReference type="ARBA" id="ARBA00022771"/>
    </source>
</evidence>
<dbReference type="AlphaFoldDB" id="A0A854QEM8"/>
<evidence type="ECO:0000256" key="4">
    <source>
        <dbReference type="PROSITE-ProRule" id="PRU00134"/>
    </source>
</evidence>
<dbReference type="Gene3D" id="6.10.140.2220">
    <property type="match status" value="1"/>
</dbReference>
<feature type="compositionally biased region" description="Basic residues" evidence="5">
    <location>
        <begin position="43"/>
        <end position="55"/>
    </location>
</feature>
<sequence>MVTTLEKKMEEVKLEVKLREGEDSAGESETEDVPAPDGESSVKNKKKKKKKKGKSKASGGVNPLLGNIPDEEPAPPPETPEEKAKWGNELKKGCRTFSLPSWYILDDKTRPILNAFLTPSCRKFALQTPRLRLRQVEIGDTTGIRKIKMEPTVQRTQLYGSPSISDIKESFQNRYIRSSIPRASTSTDPKYREEYVFAITALDPSSFTIKPAGNIRITNRLTSAEGYIGNIALSLSFAGSHPSLLPQKGQVYTQPTFEQFKKGGLMGKMFYEIHPQLWEQGIMSEAFVEVLRFAMEEVGCAVVQSDPTVNNDASIRLCTKNGMHFVEKRDNEWDKPQLIHEISSKTWWEKNRPGKAVMDRWGGKEVCRWCLNFRLASPSIQCEHCDWAKYCSRECQKADWVRANGHQVECDLKS</sequence>
<proteinExistence type="predicted"/>
<dbReference type="GO" id="GO:0016747">
    <property type="term" value="F:acyltransferase activity, transferring groups other than amino-acyl groups"/>
    <property type="evidence" value="ECO:0007669"/>
    <property type="project" value="InterPro"/>
</dbReference>
<evidence type="ECO:0000259" key="6">
    <source>
        <dbReference type="PROSITE" id="PS50865"/>
    </source>
</evidence>
<dbReference type="PANTHER" id="PTHR43792">
    <property type="entry name" value="GNAT FAMILY, PUTATIVE (AFU_ORTHOLOGUE AFUA_3G00765)-RELATED-RELATED"/>
    <property type="match status" value="1"/>
</dbReference>
<dbReference type="InterPro" id="IPR051531">
    <property type="entry name" value="N-acetyltransferase"/>
</dbReference>
<protein>
    <recommendedName>
        <fullName evidence="6">MYND-type domain-containing protein</fullName>
    </recommendedName>
</protein>
<dbReference type="OrthoDB" id="630895at2759"/>
<evidence type="ECO:0000313" key="7">
    <source>
        <dbReference type="EMBL" id="OXG15987.1"/>
    </source>
</evidence>
<evidence type="ECO:0000313" key="8">
    <source>
        <dbReference type="Proteomes" id="UP000199727"/>
    </source>
</evidence>
<feature type="compositionally biased region" description="Acidic residues" evidence="5">
    <location>
        <begin position="23"/>
        <end position="34"/>
    </location>
</feature>
<name>A0A854QEM8_CRYNE</name>
<evidence type="ECO:0000256" key="1">
    <source>
        <dbReference type="ARBA" id="ARBA00022723"/>
    </source>
</evidence>
<dbReference type="InterPro" id="IPR016181">
    <property type="entry name" value="Acyl_CoA_acyltransferase"/>
</dbReference>
<dbReference type="PROSITE" id="PS50865">
    <property type="entry name" value="ZF_MYND_2"/>
    <property type="match status" value="1"/>
</dbReference>
<dbReference type="Pfam" id="PF13302">
    <property type="entry name" value="Acetyltransf_3"/>
    <property type="match status" value="1"/>
</dbReference>
<dbReference type="SUPFAM" id="SSF55729">
    <property type="entry name" value="Acyl-CoA N-acyltransferases (Nat)"/>
    <property type="match status" value="1"/>
</dbReference>
<reference evidence="7 8" key="1">
    <citation type="submission" date="2017-06" db="EMBL/GenBank/DDBJ databases">
        <title>Global population genomics of the pathogenic fungus Cryptococcus neoformans var. grubii.</title>
        <authorList>
            <person name="Cuomo C."/>
            <person name="Litvintseva A."/>
            <person name="Chen Y."/>
            <person name="Young S."/>
            <person name="Zeng Q."/>
            <person name="Chapman S."/>
            <person name="Gujja S."/>
            <person name="Saif S."/>
            <person name="Birren B."/>
        </authorList>
    </citation>
    <scope>NUCLEOTIDE SEQUENCE [LARGE SCALE GENOMIC DNA]</scope>
    <source>
        <strain evidence="7 8">Tu259-1</strain>
    </source>
</reference>
<accession>A0A854QEM8</accession>
<dbReference type="PANTHER" id="PTHR43792:SF15">
    <property type="entry name" value="MYND-TYPE DOMAIN-CONTAINING PROTEIN"/>
    <property type="match status" value="1"/>
</dbReference>